<evidence type="ECO:0000313" key="2">
    <source>
        <dbReference type="WBParaSite" id="PEQ_0000879601-mRNA-1"/>
    </source>
</evidence>
<name>A0A914S3C9_PAREQ</name>
<dbReference type="AlphaFoldDB" id="A0A914S3C9"/>
<organism evidence="1 2">
    <name type="scientific">Parascaris equorum</name>
    <name type="common">Equine roundworm</name>
    <dbReference type="NCBI Taxonomy" id="6256"/>
    <lineage>
        <taxon>Eukaryota</taxon>
        <taxon>Metazoa</taxon>
        <taxon>Ecdysozoa</taxon>
        <taxon>Nematoda</taxon>
        <taxon>Chromadorea</taxon>
        <taxon>Rhabditida</taxon>
        <taxon>Spirurina</taxon>
        <taxon>Ascaridomorpha</taxon>
        <taxon>Ascaridoidea</taxon>
        <taxon>Ascarididae</taxon>
        <taxon>Parascaris</taxon>
    </lineage>
</organism>
<accession>A0A914S3C9</accession>
<sequence>MLSYSLPRSSIFSYHCQHLNPISFIFYCCSVGCIVQSSCSPHIYRFFSVHNRPPFLALPPFSCPPCWACIFKMQLSRAEVGVVLGRARFCLSIVQRRIFDMLDVI</sequence>
<dbReference type="WBParaSite" id="PEQ_0000879601-mRNA-1">
    <property type="protein sequence ID" value="PEQ_0000879601-mRNA-1"/>
    <property type="gene ID" value="PEQ_0000879601"/>
</dbReference>
<reference evidence="2" key="1">
    <citation type="submission" date="2022-11" db="UniProtKB">
        <authorList>
            <consortium name="WormBaseParasite"/>
        </authorList>
    </citation>
    <scope>IDENTIFICATION</scope>
</reference>
<keyword evidence="1" id="KW-1185">Reference proteome</keyword>
<dbReference type="Proteomes" id="UP000887564">
    <property type="component" value="Unplaced"/>
</dbReference>
<proteinExistence type="predicted"/>
<protein>
    <submittedName>
        <fullName evidence="2">Uncharacterized protein</fullName>
    </submittedName>
</protein>
<evidence type="ECO:0000313" key="1">
    <source>
        <dbReference type="Proteomes" id="UP000887564"/>
    </source>
</evidence>